<dbReference type="PATRIC" id="fig|1053189.3.peg.2400"/>
<evidence type="ECO:0000313" key="2">
    <source>
        <dbReference type="Proteomes" id="UP000006600"/>
    </source>
</evidence>
<dbReference type="AlphaFoldDB" id="J7XMB6"/>
<comment type="caution">
    <text evidence="1">The sequence shown here is derived from an EMBL/GenBank/DDBJ whole genome shotgun (WGS) entry which is preliminary data.</text>
</comment>
<protein>
    <submittedName>
        <fullName evidence="1">Uncharacterized protein</fullName>
    </submittedName>
</protein>
<dbReference type="Proteomes" id="UP000006600">
    <property type="component" value="Unassembled WGS sequence"/>
</dbReference>
<evidence type="ECO:0000313" key="1">
    <source>
        <dbReference type="EMBL" id="EJQ45478.1"/>
    </source>
</evidence>
<sequence length="55" mass="6480">MVIPIFMEVKKRGRGRKMTFSQLAFKNVSRNIRTYAAYFLSENVMLEEETVHSHS</sequence>
<dbReference type="HOGENOM" id="CLU_212479_0_0_9"/>
<organism evidence="1 2">
    <name type="scientific">Bacillus cereus BAG5X1-1</name>
    <dbReference type="NCBI Taxonomy" id="1053189"/>
    <lineage>
        <taxon>Bacteria</taxon>
        <taxon>Bacillati</taxon>
        <taxon>Bacillota</taxon>
        <taxon>Bacilli</taxon>
        <taxon>Bacillales</taxon>
        <taxon>Bacillaceae</taxon>
        <taxon>Bacillus</taxon>
        <taxon>Bacillus cereus group</taxon>
    </lineage>
</organism>
<gene>
    <name evidence="1" type="ORF">IEE_02359</name>
</gene>
<reference evidence="1 2" key="1">
    <citation type="submission" date="2012-04" db="EMBL/GenBank/DDBJ databases">
        <title>The Genome Sequence of Bacillus cereus BAG5X1-1.</title>
        <authorList>
            <consortium name="The Broad Institute Genome Sequencing Platform"/>
            <consortium name="The Broad Institute Genome Sequencing Center for Infectious Disease"/>
            <person name="Feldgarden M."/>
            <person name="Van der Auwera G.A."/>
            <person name="Mahillon J."/>
            <person name="Duprez V."/>
            <person name="Timmery S."/>
            <person name="Mattelet C."/>
            <person name="Dierick K."/>
            <person name="Sun M."/>
            <person name="Yu Z."/>
            <person name="Zhu L."/>
            <person name="Hu X."/>
            <person name="Shank E.B."/>
            <person name="Swiecicka I."/>
            <person name="Hansen B.M."/>
            <person name="Andrup L."/>
            <person name="Young S.K."/>
            <person name="Zeng Q."/>
            <person name="Gargeya S."/>
            <person name="Fitzgerald M."/>
            <person name="Haas B."/>
            <person name="Abouelleil A."/>
            <person name="Alvarado L."/>
            <person name="Arachchi H.M."/>
            <person name="Berlin A."/>
            <person name="Chapman S.B."/>
            <person name="Goldberg J."/>
            <person name="Griggs A."/>
            <person name="Gujja S."/>
            <person name="Hansen M."/>
            <person name="Howarth C."/>
            <person name="Imamovic A."/>
            <person name="Larimer J."/>
            <person name="McCowen C."/>
            <person name="Montmayeur A."/>
            <person name="Murphy C."/>
            <person name="Neiman D."/>
            <person name="Pearson M."/>
            <person name="Priest M."/>
            <person name="Roberts A."/>
            <person name="Saif S."/>
            <person name="Shea T."/>
            <person name="Sisk P."/>
            <person name="Sykes S."/>
            <person name="Wortman J."/>
            <person name="Nusbaum C."/>
            <person name="Birren B."/>
        </authorList>
    </citation>
    <scope>NUCLEOTIDE SEQUENCE [LARGE SCALE GENOMIC DNA]</scope>
    <source>
        <strain evidence="1 2">BAG5X1-1</strain>
    </source>
</reference>
<proteinExistence type="predicted"/>
<accession>J7XMB6</accession>
<dbReference type="EMBL" id="AHDJ01000024">
    <property type="protein sequence ID" value="EJQ45478.1"/>
    <property type="molecule type" value="Genomic_DNA"/>
</dbReference>
<name>J7XMB6_BACCE</name>